<dbReference type="Proteomes" id="UP001239111">
    <property type="component" value="Chromosome 2"/>
</dbReference>
<gene>
    <name evidence="1" type="ORF">QAD02_012113</name>
</gene>
<evidence type="ECO:0000313" key="2">
    <source>
        <dbReference type="Proteomes" id="UP001239111"/>
    </source>
</evidence>
<protein>
    <submittedName>
        <fullName evidence="1">Uncharacterized protein</fullName>
    </submittedName>
</protein>
<comment type="caution">
    <text evidence="1">The sequence shown here is derived from an EMBL/GenBank/DDBJ whole genome shotgun (WGS) entry which is preliminary data.</text>
</comment>
<name>A0ACC2NYU0_9HYME</name>
<dbReference type="EMBL" id="CM056742">
    <property type="protein sequence ID" value="KAJ8676326.1"/>
    <property type="molecule type" value="Genomic_DNA"/>
</dbReference>
<proteinExistence type="predicted"/>
<organism evidence="1 2">
    <name type="scientific">Eretmocerus hayati</name>
    <dbReference type="NCBI Taxonomy" id="131215"/>
    <lineage>
        <taxon>Eukaryota</taxon>
        <taxon>Metazoa</taxon>
        <taxon>Ecdysozoa</taxon>
        <taxon>Arthropoda</taxon>
        <taxon>Hexapoda</taxon>
        <taxon>Insecta</taxon>
        <taxon>Pterygota</taxon>
        <taxon>Neoptera</taxon>
        <taxon>Endopterygota</taxon>
        <taxon>Hymenoptera</taxon>
        <taxon>Apocrita</taxon>
        <taxon>Proctotrupomorpha</taxon>
        <taxon>Chalcidoidea</taxon>
        <taxon>Aphelinidae</taxon>
        <taxon>Aphelininae</taxon>
        <taxon>Eretmocerus</taxon>
    </lineage>
</organism>
<accession>A0ACC2NYU0</accession>
<evidence type="ECO:0000313" key="1">
    <source>
        <dbReference type="EMBL" id="KAJ8676326.1"/>
    </source>
</evidence>
<reference evidence="1" key="1">
    <citation type="submission" date="2023-04" db="EMBL/GenBank/DDBJ databases">
        <title>A chromosome-level genome assembly of the parasitoid wasp Eretmocerus hayati.</title>
        <authorList>
            <person name="Zhong Y."/>
            <person name="Liu S."/>
            <person name="Liu Y."/>
        </authorList>
    </citation>
    <scope>NUCLEOTIDE SEQUENCE</scope>
    <source>
        <strain evidence="1">ZJU_SS_LIU_2023</strain>
    </source>
</reference>
<sequence>MLHLPLLWVIFLSSLGKVSSDLGFPSNILETYYKNPDFDQCDREQCLAVEEVFLQNINSELEPCDDFFKYACGKNFANKSQAAEEYSNRSEYSETLHGILNGDLGVKWNHLKTLRLEKEIYKVCEKGIRNDKEKSHYSRLLQKYGADRLDENFHYNSDVSDWIPIDCRYARDGFGFAFFDVEIVEQNVPSKDEPQRFIQIKPALSNILKMKELLMEKYDFDADKKYQELKDFIDQLIEIRPSHYYPETGSQAELQEISAWQAKYDAEGYLQDSQINFRSILNDLFGKISQTINNDDKIIVVNENYFYALARALHETNIDAIVNFIHLRFISETIGLVDDEFREYSIIPEMDGLHCTPGLLTGAAHVYARTYFPLDTKTSVEEIFDNVRSYAKNRIQSYKGQPRGTIISQDSKKVLNASVVVGYPYWVMNDNLISNFYRGGFSVSDVYLNNQLRCIEILMKNKLTSLKDKGYPILKMDEFFNSFMSESWQFLNGGSKMIIPANLFDEKSYRFVSAQLQNPMNYGSAGAEIASSLYYQWLSKIDYAARSPKCISNQMPEKIDEWKGNDFLNKAVSYLLGLQNSDAVRPNKDSYPIQFPRFGALSESRFFFLSFAETLCRSHFQENEMKFFINFAVSNTDKFSEAFGCYNSKQSYAMNRSDKCDPLRKS</sequence>
<keyword evidence="2" id="KW-1185">Reference proteome</keyword>